<sequence>MRRLSSGRKKMSMLDRPIVVFGIGLVVLVLVASAVSAFLRSRTIRKQKDATSEEVAEYEEKIRDLENRIQHLETKEGTELEARERLNLQKPGERIIIIEDDTGARDASQKDNQAIWTRIRRWFGFAK</sequence>
<gene>
    <name evidence="2" type="ORF">A3G60_03070</name>
</gene>
<name>A0A1G2H2A9_9BACT</name>
<organism evidence="2 3">
    <name type="scientific">Candidatus Ryanbacteria bacterium RIFCSPLOWO2_12_FULL_47_9c</name>
    <dbReference type="NCBI Taxonomy" id="1802131"/>
    <lineage>
        <taxon>Bacteria</taxon>
        <taxon>Candidatus Ryaniibacteriota</taxon>
    </lineage>
</organism>
<evidence type="ECO:0008006" key="4">
    <source>
        <dbReference type="Google" id="ProtNLM"/>
    </source>
</evidence>
<dbReference type="Proteomes" id="UP000178996">
    <property type="component" value="Unassembled WGS sequence"/>
</dbReference>
<dbReference type="AlphaFoldDB" id="A0A1G2H2A9"/>
<dbReference type="EMBL" id="MHOB01000047">
    <property type="protein sequence ID" value="OGZ56612.1"/>
    <property type="molecule type" value="Genomic_DNA"/>
</dbReference>
<accession>A0A1G2H2A9</accession>
<evidence type="ECO:0000256" key="1">
    <source>
        <dbReference type="SAM" id="Coils"/>
    </source>
</evidence>
<protein>
    <recommendedName>
        <fullName evidence="4">Septum formation initiator</fullName>
    </recommendedName>
</protein>
<proteinExistence type="predicted"/>
<reference evidence="2 3" key="1">
    <citation type="journal article" date="2016" name="Nat. Commun.">
        <title>Thousands of microbial genomes shed light on interconnected biogeochemical processes in an aquifer system.</title>
        <authorList>
            <person name="Anantharaman K."/>
            <person name="Brown C.T."/>
            <person name="Hug L.A."/>
            <person name="Sharon I."/>
            <person name="Castelle C.J."/>
            <person name="Probst A.J."/>
            <person name="Thomas B.C."/>
            <person name="Singh A."/>
            <person name="Wilkins M.J."/>
            <person name="Karaoz U."/>
            <person name="Brodie E.L."/>
            <person name="Williams K.H."/>
            <person name="Hubbard S.S."/>
            <person name="Banfield J.F."/>
        </authorList>
    </citation>
    <scope>NUCLEOTIDE SEQUENCE [LARGE SCALE GENOMIC DNA]</scope>
</reference>
<dbReference type="InterPro" id="IPR007060">
    <property type="entry name" value="FtsL/DivIC"/>
</dbReference>
<evidence type="ECO:0000313" key="2">
    <source>
        <dbReference type="EMBL" id="OGZ56612.1"/>
    </source>
</evidence>
<dbReference type="Pfam" id="PF04977">
    <property type="entry name" value="DivIC"/>
    <property type="match status" value="1"/>
</dbReference>
<feature type="coiled-coil region" evidence="1">
    <location>
        <begin position="41"/>
        <end position="75"/>
    </location>
</feature>
<keyword evidence="1" id="KW-0175">Coiled coil</keyword>
<comment type="caution">
    <text evidence="2">The sequence shown here is derived from an EMBL/GenBank/DDBJ whole genome shotgun (WGS) entry which is preliminary data.</text>
</comment>
<evidence type="ECO:0000313" key="3">
    <source>
        <dbReference type="Proteomes" id="UP000178996"/>
    </source>
</evidence>